<evidence type="ECO:0000256" key="3">
    <source>
        <dbReference type="SAM" id="MobiDB-lite"/>
    </source>
</evidence>
<evidence type="ECO:0008006" key="7">
    <source>
        <dbReference type="Google" id="ProtNLM"/>
    </source>
</evidence>
<keyword evidence="4" id="KW-0732">Signal</keyword>
<dbReference type="EMBL" id="VVIM01000002">
    <property type="protein sequence ID" value="KAB0802165.1"/>
    <property type="molecule type" value="Genomic_DNA"/>
</dbReference>
<keyword evidence="2" id="KW-0677">Repeat</keyword>
<protein>
    <recommendedName>
        <fullName evidence="7">LRRCT domain-containing protein</fullName>
    </recommendedName>
</protein>
<feature type="signal peptide" evidence="4">
    <location>
        <begin position="1"/>
        <end position="16"/>
    </location>
</feature>
<dbReference type="InterPro" id="IPR003591">
    <property type="entry name" value="Leu-rich_rpt_typical-subtyp"/>
</dbReference>
<dbReference type="SMART" id="SM00369">
    <property type="entry name" value="LRR_TYP"/>
    <property type="match status" value="11"/>
</dbReference>
<dbReference type="InParanoid" id="A0A5N4AXS4"/>
<dbReference type="PROSITE" id="PS51450">
    <property type="entry name" value="LRR"/>
    <property type="match status" value="5"/>
</dbReference>
<feature type="chain" id="PRO_5024271288" description="LRRCT domain-containing protein" evidence="4">
    <location>
        <begin position="17"/>
        <end position="608"/>
    </location>
</feature>
<keyword evidence="1" id="KW-0433">Leucine-rich repeat</keyword>
<evidence type="ECO:0000256" key="4">
    <source>
        <dbReference type="SAM" id="SignalP"/>
    </source>
</evidence>
<dbReference type="OrthoDB" id="6765403at2759"/>
<dbReference type="Gene3D" id="3.80.10.10">
    <property type="entry name" value="Ribonuclease Inhibitor"/>
    <property type="match status" value="3"/>
</dbReference>
<evidence type="ECO:0000313" key="6">
    <source>
        <dbReference type="Proteomes" id="UP000327044"/>
    </source>
</evidence>
<dbReference type="SMART" id="SM00368">
    <property type="entry name" value="LRR_RI"/>
    <property type="match status" value="4"/>
</dbReference>
<keyword evidence="6" id="KW-1185">Reference proteome</keyword>
<feature type="compositionally biased region" description="Low complexity" evidence="3">
    <location>
        <begin position="576"/>
        <end position="595"/>
    </location>
</feature>
<reference evidence="5 6" key="1">
    <citation type="journal article" date="2018" name="Elife">
        <title>Firefly genomes illuminate parallel origins of bioluminescence in beetles.</title>
        <authorList>
            <person name="Fallon T.R."/>
            <person name="Lower S.E."/>
            <person name="Chang C.H."/>
            <person name="Bessho-Uehara M."/>
            <person name="Martin G.J."/>
            <person name="Bewick A.J."/>
            <person name="Behringer M."/>
            <person name="Debat H.J."/>
            <person name="Wong I."/>
            <person name="Day J.C."/>
            <person name="Suvorov A."/>
            <person name="Silva C.J."/>
            <person name="Stanger-Hall K.F."/>
            <person name="Hall D.W."/>
            <person name="Schmitz R.J."/>
            <person name="Nelson D.R."/>
            <person name="Lewis S.M."/>
            <person name="Shigenobu S."/>
            <person name="Bybee S.M."/>
            <person name="Larracuente A.M."/>
            <person name="Oba Y."/>
            <person name="Weng J.K."/>
        </authorList>
    </citation>
    <scope>NUCLEOTIDE SEQUENCE [LARGE SCALE GENOMIC DNA]</scope>
    <source>
        <strain evidence="5">1611_PpyrPB1</strain>
        <tissue evidence="5">Whole body</tissue>
    </source>
</reference>
<organism evidence="5 6">
    <name type="scientific">Photinus pyralis</name>
    <name type="common">Common eastern firefly</name>
    <name type="synonym">Lampyris pyralis</name>
    <dbReference type="NCBI Taxonomy" id="7054"/>
    <lineage>
        <taxon>Eukaryota</taxon>
        <taxon>Metazoa</taxon>
        <taxon>Ecdysozoa</taxon>
        <taxon>Arthropoda</taxon>
        <taxon>Hexapoda</taxon>
        <taxon>Insecta</taxon>
        <taxon>Pterygota</taxon>
        <taxon>Neoptera</taxon>
        <taxon>Endopterygota</taxon>
        <taxon>Coleoptera</taxon>
        <taxon>Polyphaga</taxon>
        <taxon>Elateriformia</taxon>
        <taxon>Elateroidea</taxon>
        <taxon>Lampyridae</taxon>
        <taxon>Lampyrinae</taxon>
        <taxon>Photinus</taxon>
    </lineage>
</organism>
<gene>
    <name evidence="5" type="ORF">PPYR_04351</name>
</gene>
<dbReference type="AlphaFoldDB" id="A0A5N4AXS4"/>
<evidence type="ECO:0000256" key="1">
    <source>
        <dbReference type="ARBA" id="ARBA00022614"/>
    </source>
</evidence>
<feature type="region of interest" description="Disordered" evidence="3">
    <location>
        <begin position="552"/>
        <end position="608"/>
    </location>
</feature>
<dbReference type="PANTHER" id="PTHR45712">
    <property type="entry name" value="AGAP008170-PA"/>
    <property type="match status" value="1"/>
</dbReference>
<dbReference type="GO" id="GO:0005615">
    <property type="term" value="C:extracellular space"/>
    <property type="evidence" value="ECO:0007669"/>
    <property type="project" value="TreeGrafter"/>
</dbReference>
<accession>A0A5N4AXS4</accession>
<proteinExistence type="predicted"/>
<feature type="compositionally biased region" description="Basic and acidic residues" evidence="3">
    <location>
        <begin position="552"/>
        <end position="566"/>
    </location>
</feature>
<evidence type="ECO:0000256" key="2">
    <source>
        <dbReference type="ARBA" id="ARBA00022737"/>
    </source>
</evidence>
<dbReference type="Proteomes" id="UP000327044">
    <property type="component" value="Unassembled WGS sequence"/>
</dbReference>
<dbReference type="InterPro" id="IPR001611">
    <property type="entry name" value="Leu-rich_rpt"/>
</dbReference>
<dbReference type="Pfam" id="PF13855">
    <property type="entry name" value="LRR_8"/>
    <property type="match status" value="3"/>
</dbReference>
<name>A0A5N4AXS4_PHOPY</name>
<dbReference type="PANTHER" id="PTHR45712:SF22">
    <property type="entry name" value="INSULIN-LIKE GROWTH FACTOR-BINDING PROTEIN COMPLEX ACID LABILE SUBUNIT"/>
    <property type="match status" value="1"/>
</dbReference>
<evidence type="ECO:0000313" key="5">
    <source>
        <dbReference type="EMBL" id="KAB0802165.1"/>
    </source>
</evidence>
<dbReference type="SUPFAM" id="SSF52058">
    <property type="entry name" value="L domain-like"/>
    <property type="match status" value="2"/>
</dbReference>
<dbReference type="InterPro" id="IPR032675">
    <property type="entry name" value="LRR_dom_sf"/>
</dbReference>
<dbReference type="InterPro" id="IPR050333">
    <property type="entry name" value="SLRP"/>
</dbReference>
<sequence length="608" mass="70201">MKTFIILGFLIYLTLAFNGREWENCRWVVRYSDSQSHYNDVSCQTTSVVNGTRLNFTPRNHYPTRIISFTHSIIPILPANYFSTFPHLERLFLHGSRIERIERDAFYNLRNLEDLTLYNNSIQEIIEQTFLPVRRLKFLNLAKNRLQSLNTNSFYGLTSLERLDLSFNLFSRLNSNVFCNTPSLRWLKLSNNKLHDITSDALKCLVYLQSLTLDQNFLEHLPADLFHGNEMMLHLDLSNNPLKDFSVDLLPEQLISFNISNNVLDIDSWSWIQNLETADLSNTTISDICIGSFTKRLYLNHNHFSSLKESNLQNATNLLELELSYNSIQRLPKDVFKSVRKLEKLNLSHNNLSDIPIGSFSELVHLSELRLSNNALADIEFGTFSGLDNVSSLYLDHNNLTSLPEKSFYVLRKLKFLYIDNNHIHELDVKELLRQTSHLNHISINVNSWNCKKLFNVITLLTVYKVNFENGTNYSIENVNGIGCTDKDDFGHSQLTPINITQDSYTSLVAKISRYFDNEFKNSSFYKFFQQSPTNPSQQSGSINFFKYHNKKEDESNKSEFESKDSNEDEYNANGTTEPTEENSSSETDEPTSTTTEDDFNSSATESD</sequence>
<comment type="caution">
    <text evidence="5">The sequence shown here is derived from an EMBL/GenBank/DDBJ whole genome shotgun (WGS) entry which is preliminary data.</text>
</comment>